<reference evidence="1" key="1">
    <citation type="submission" date="2025-08" db="UniProtKB">
        <authorList>
            <consortium name="Ensembl"/>
        </authorList>
    </citation>
    <scope>IDENTIFICATION</scope>
</reference>
<dbReference type="Ensembl" id="ENSSDAT00000006972.1">
    <property type="protein sequence ID" value="ENSSDAP00000006103.1"/>
    <property type="gene ID" value="ENSSDAG00000005668.1"/>
</dbReference>
<proteinExistence type="predicted"/>
<protein>
    <submittedName>
        <fullName evidence="1">Uncharacterized protein</fullName>
    </submittedName>
</protein>
<dbReference type="Proteomes" id="UP000694422">
    <property type="component" value="Unplaced"/>
</dbReference>
<accession>A0A8C9PE07</accession>
<reference evidence="1" key="2">
    <citation type="submission" date="2025-09" db="UniProtKB">
        <authorList>
            <consortium name="Ensembl"/>
        </authorList>
    </citation>
    <scope>IDENTIFICATION</scope>
</reference>
<evidence type="ECO:0000313" key="2">
    <source>
        <dbReference type="Proteomes" id="UP000694422"/>
    </source>
</evidence>
<keyword evidence="2" id="KW-1185">Reference proteome</keyword>
<dbReference type="AlphaFoldDB" id="A0A8C9PE07"/>
<evidence type="ECO:0000313" key="1">
    <source>
        <dbReference type="Ensembl" id="ENSSDAP00000006103.1"/>
    </source>
</evidence>
<name>A0A8C9PE07_SPEDA</name>
<organism evidence="1 2">
    <name type="scientific">Spermophilus dauricus</name>
    <name type="common">Daurian ground squirrel</name>
    <dbReference type="NCBI Taxonomy" id="99837"/>
    <lineage>
        <taxon>Eukaryota</taxon>
        <taxon>Metazoa</taxon>
        <taxon>Chordata</taxon>
        <taxon>Craniata</taxon>
        <taxon>Vertebrata</taxon>
        <taxon>Euteleostomi</taxon>
        <taxon>Mammalia</taxon>
        <taxon>Eutheria</taxon>
        <taxon>Euarchontoglires</taxon>
        <taxon>Glires</taxon>
        <taxon>Rodentia</taxon>
        <taxon>Sciuromorpha</taxon>
        <taxon>Sciuridae</taxon>
        <taxon>Xerinae</taxon>
        <taxon>Marmotini</taxon>
        <taxon>Spermophilus</taxon>
    </lineage>
</organism>
<sequence length="91" mass="10612">MLKACPRWMWIQELKIWRLTKTTEEKRGASVTRSLPQAQRCLKSRPYSWSVRSSESLGRIGTEMSSFFLLFLRSLSRTQKKVGLQKATCTK</sequence>